<evidence type="ECO:0000256" key="2">
    <source>
        <dbReference type="ARBA" id="ARBA00004948"/>
    </source>
</evidence>
<evidence type="ECO:0000313" key="22">
    <source>
        <dbReference type="Proteomes" id="UP000632125"/>
    </source>
</evidence>
<comment type="catalytic activity">
    <reaction evidence="10 19">
        <text>[ThiI sulfur-carrier protein]-S-sulfanyl-L-cysteine + a uridine in tRNA + 2 reduced [2Fe-2S]-[ferredoxin] + ATP + H(+) = [ThiI sulfur-carrier protein]-L-cysteine + a 4-thiouridine in tRNA + 2 oxidized [2Fe-2S]-[ferredoxin] + AMP + diphosphate</text>
        <dbReference type="Rhea" id="RHEA:24176"/>
        <dbReference type="Rhea" id="RHEA-COMP:10000"/>
        <dbReference type="Rhea" id="RHEA-COMP:10001"/>
        <dbReference type="Rhea" id="RHEA-COMP:13337"/>
        <dbReference type="Rhea" id="RHEA-COMP:13338"/>
        <dbReference type="Rhea" id="RHEA-COMP:13339"/>
        <dbReference type="Rhea" id="RHEA-COMP:13340"/>
        <dbReference type="ChEBI" id="CHEBI:15378"/>
        <dbReference type="ChEBI" id="CHEBI:29950"/>
        <dbReference type="ChEBI" id="CHEBI:30616"/>
        <dbReference type="ChEBI" id="CHEBI:33019"/>
        <dbReference type="ChEBI" id="CHEBI:33737"/>
        <dbReference type="ChEBI" id="CHEBI:33738"/>
        <dbReference type="ChEBI" id="CHEBI:61963"/>
        <dbReference type="ChEBI" id="CHEBI:65315"/>
        <dbReference type="ChEBI" id="CHEBI:136798"/>
        <dbReference type="ChEBI" id="CHEBI:456215"/>
        <dbReference type="EC" id="2.8.1.4"/>
    </reaction>
</comment>
<evidence type="ECO:0000256" key="18">
    <source>
        <dbReference type="ARBA" id="ARBA00080570"/>
    </source>
</evidence>
<dbReference type="InterPro" id="IPR003720">
    <property type="entry name" value="tRNA_STrfase"/>
</dbReference>
<keyword evidence="8 19" id="KW-0694">RNA-binding</keyword>
<dbReference type="GO" id="GO:0009228">
    <property type="term" value="P:thiamine biosynthetic process"/>
    <property type="evidence" value="ECO:0007669"/>
    <property type="project" value="UniProtKB-KW"/>
</dbReference>
<feature type="binding site" evidence="19">
    <location>
        <position position="297"/>
    </location>
    <ligand>
        <name>ATP</name>
        <dbReference type="ChEBI" id="CHEBI:30616"/>
    </ligand>
</feature>
<dbReference type="InterPro" id="IPR004114">
    <property type="entry name" value="THUMP_dom"/>
</dbReference>
<dbReference type="GO" id="GO:0000049">
    <property type="term" value="F:tRNA binding"/>
    <property type="evidence" value="ECO:0007669"/>
    <property type="project" value="UniProtKB-UniRule"/>
</dbReference>
<evidence type="ECO:0000256" key="1">
    <source>
        <dbReference type="ARBA" id="ARBA00004496"/>
    </source>
</evidence>
<dbReference type="GO" id="GO:0052837">
    <property type="term" value="P:thiazole biosynthetic process"/>
    <property type="evidence" value="ECO:0007669"/>
    <property type="project" value="TreeGrafter"/>
</dbReference>
<feature type="domain" description="THUMP" evidence="20">
    <location>
        <begin position="60"/>
        <end position="165"/>
    </location>
</feature>
<dbReference type="SUPFAM" id="SSF52402">
    <property type="entry name" value="Adenine nucleotide alpha hydrolases-like"/>
    <property type="match status" value="1"/>
</dbReference>
<reference evidence="21" key="1">
    <citation type="submission" date="2020-09" db="EMBL/GenBank/DDBJ databases">
        <title>A novel bacterium of genus Paenibacillus, isolated from South China Sea.</title>
        <authorList>
            <person name="Huang H."/>
            <person name="Mo K."/>
            <person name="Hu Y."/>
        </authorList>
    </citation>
    <scope>NUCLEOTIDE SEQUENCE</scope>
    <source>
        <strain evidence="21">IB182493</strain>
    </source>
</reference>
<keyword evidence="5 19" id="KW-0808">Transferase</keyword>
<dbReference type="PROSITE" id="PS51165">
    <property type="entry name" value="THUMP"/>
    <property type="match status" value="1"/>
</dbReference>
<evidence type="ECO:0000256" key="8">
    <source>
        <dbReference type="ARBA" id="ARBA00022884"/>
    </source>
</evidence>
<evidence type="ECO:0000259" key="20">
    <source>
        <dbReference type="PROSITE" id="PS51165"/>
    </source>
</evidence>
<comment type="pathway">
    <text evidence="2 19">Cofactor biosynthesis; thiamine diphosphate biosynthesis.</text>
</comment>
<dbReference type="GO" id="GO:0005524">
    <property type="term" value="F:ATP binding"/>
    <property type="evidence" value="ECO:0007669"/>
    <property type="project" value="UniProtKB-UniRule"/>
</dbReference>
<keyword evidence="4 19" id="KW-0820">tRNA-binding</keyword>
<evidence type="ECO:0000256" key="9">
    <source>
        <dbReference type="ARBA" id="ARBA00022977"/>
    </source>
</evidence>
<evidence type="ECO:0000256" key="6">
    <source>
        <dbReference type="ARBA" id="ARBA00022741"/>
    </source>
</evidence>
<dbReference type="CDD" id="cd01712">
    <property type="entry name" value="PPase_ThiI"/>
    <property type="match status" value="1"/>
</dbReference>
<comment type="caution">
    <text evidence="21">The sequence shown here is derived from an EMBL/GenBank/DDBJ whole genome shotgun (WGS) entry which is preliminary data.</text>
</comment>
<comment type="subcellular location">
    <subcellularLocation>
        <location evidence="1 19">Cytoplasm</location>
    </subcellularLocation>
</comment>
<dbReference type="Gene3D" id="3.30.2130.30">
    <property type="match status" value="1"/>
</dbReference>
<evidence type="ECO:0000256" key="7">
    <source>
        <dbReference type="ARBA" id="ARBA00022840"/>
    </source>
</evidence>
<dbReference type="EMBL" id="JACXIY010000018">
    <property type="protein sequence ID" value="MBD2870155.1"/>
    <property type="molecule type" value="Genomic_DNA"/>
</dbReference>
<dbReference type="Gene3D" id="3.40.50.620">
    <property type="entry name" value="HUPs"/>
    <property type="match status" value="1"/>
</dbReference>
<feature type="binding site" evidence="19">
    <location>
        <position position="266"/>
    </location>
    <ligand>
        <name>ATP</name>
        <dbReference type="ChEBI" id="CHEBI:30616"/>
    </ligand>
</feature>
<keyword evidence="3 19" id="KW-0963">Cytoplasm</keyword>
<evidence type="ECO:0000256" key="5">
    <source>
        <dbReference type="ARBA" id="ARBA00022679"/>
    </source>
</evidence>
<protein>
    <recommendedName>
        <fullName evidence="15 19">Probable tRNA sulfurtransferase</fullName>
        <ecNumber evidence="14 19">2.8.1.4</ecNumber>
    </recommendedName>
    <alternativeName>
        <fullName evidence="16 19">Sulfur carrier protein ThiS sulfurtransferase</fullName>
    </alternativeName>
    <alternativeName>
        <fullName evidence="17 19">Thiamine biosynthesis protein ThiI</fullName>
    </alternativeName>
    <alternativeName>
        <fullName evidence="18 19">tRNA 4-thiouridine synthase</fullName>
    </alternativeName>
</protein>
<dbReference type="HAMAP" id="MF_00021">
    <property type="entry name" value="ThiI"/>
    <property type="match status" value="1"/>
</dbReference>
<dbReference type="SMART" id="SM00981">
    <property type="entry name" value="THUMP"/>
    <property type="match status" value="1"/>
</dbReference>
<organism evidence="21 22">
    <name type="scientific">Paenibacillus arenilitoris</name>
    <dbReference type="NCBI Taxonomy" id="2772299"/>
    <lineage>
        <taxon>Bacteria</taxon>
        <taxon>Bacillati</taxon>
        <taxon>Bacillota</taxon>
        <taxon>Bacilli</taxon>
        <taxon>Bacillales</taxon>
        <taxon>Paenibacillaceae</taxon>
        <taxon>Paenibacillus</taxon>
    </lineage>
</organism>
<dbReference type="GO" id="GO:0005829">
    <property type="term" value="C:cytosol"/>
    <property type="evidence" value="ECO:0007669"/>
    <property type="project" value="TreeGrafter"/>
</dbReference>
<evidence type="ECO:0000256" key="16">
    <source>
        <dbReference type="ARBA" id="ARBA00075337"/>
    </source>
</evidence>
<evidence type="ECO:0000256" key="11">
    <source>
        <dbReference type="ARBA" id="ARBA00052330"/>
    </source>
</evidence>
<keyword evidence="6 19" id="KW-0547">Nucleotide-binding</keyword>
<evidence type="ECO:0000256" key="14">
    <source>
        <dbReference type="ARBA" id="ARBA00066827"/>
    </source>
</evidence>
<evidence type="ECO:0000256" key="19">
    <source>
        <dbReference type="HAMAP-Rule" id="MF_00021"/>
    </source>
</evidence>
<proteinExistence type="inferred from homology"/>
<dbReference type="PANTHER" id="PTHR43209">
    <property type="entry name" value="TRNA SULFURTRANSFERASE"/>
    <property type="match status" value="1"/>
</dbReference>
<dbReference type="AlphaFoldDB" id="A0A927H6M9"/>
<feature type="binding site" evidence="19">
    <location>
        <begin position="183"/>
        <end position="184"/>
    </location>
    <ligand>
        <name>ATP</name>
        <dbReference type="ChEBI" id="CHEBI:30616"/>
    </ligand>
</feature>
<dbReference type="NCBIfam" id="TIGR00342">
    <property type="entry name" value="tRNA uracil 4-sulfurtransferase ThiI"/>
    <property type="match status" value="1"/>
</dbReference>
<dbReference type="EC" id="2.8.1.4" evidence="14 19"/>
<dbReference type="InterPro" id="IPR020536">
    <property type="entry name" value="ThiI_AANH"/>
</dbReference>
<keyword evidence="9 19" id="KW-0784">Thiamine biosynthesis</keyword>
<name>A0A927H6M9_9BACL</name>
<evidence type="ECO:0000256" key="15">
    <source>
        <dbReference type="ARBA" id="ARBA00071867"/>
    </source>
</evidence>
<accession>A0A927H6M9</accession>
<evidence type="ECO:0000313" key="21">
    <source>
        <dbReference type="EMBL" id="MBD2870155.1"/>
    </source>
</evidence>
<dbReference type="PANTHER" id="PTHR43209:SF1">
    <property type="entry name" value="TRNA SULFURTRANSFERASE"/>
    <property type="match status" value="1"/>
</dbReference>
<evidence type="ECO:0000256" key="17">
    <source>
        <dbReference type="ARBA" id="ARBA00077849"/>
    </source>
</evidence>
<dbReference type="Pfam" id="PF02568">
    <property type="entry name" value="ThiI"/>
    <property type="match status" value="1"/>
</dbReference>
<dbReference type="SUPFAM" id="SSF143437">
    <property type="entry name" value="THUMP domain-like"/>
    <property type="match status" value="1"/>
</dbReference>
<dbReference type="InterPro" id="IPR049961">
    <property type="entry name" value="ThiI_N"/>
</dbReference>
<comment type="similarity">
    <text evidence="13 19">Belongs to the ThiI family.</text>
</comment>
<dbReference type="InterPro" id="IPR050102">
    <property type="entry name" value="tRNA_sulfurtransferase_ThiI"/>
</dbReference>
<dbReference type="FunFam" id="3.40.50.620:FF:000053">
    <property type="entry name" value="Probable tRNA sulfurtransferase"/>
    <property type="match status" value="1"/>
</dbReference>
<keyword evidence="22" id="KW-1185">Reference proteome</keyword>
<dbReference type="InterPro" id="IPR049962">
    <property type="entry name" value="THUMP_ThiI"/>
</dbReference>
<dbReference type="GO" id="GO:0002937">
    <property type="term" value="P:tRNA 4-thiouridine biosynthesis"/>
    <property type="evidence" value="ECO:0007669"/>
    <property type="project" value="TreeGrafter"/>
</dbReference>
<gene>
    <name evidence="19 21" type="primary">thiI</name>
    <name evidence="21" type="ORF">IDH41_16330</name>
</gene>
<dbReference type="InterPro" id="IPR054173">
    <property type="entry name" value="ThiI_fer"/>
</dbReference>
<dbReference type="RefSeq" id="WP_190862844.1">
    <property type="nucleotide sequence ID" value="NZ_JACXIY010000018.1"/>
</dbReference>
<dbReference type="Pfam" id="PF02926">
    <property type="entry name" value="THUMP"/>
    <property type="match status" value="1"/>
</dbReference>
<keyword evidence="7 19" id="KW-0067">ATP-binding</keyword>
<evidence type="ECO:0000256" key="3">
    <source>
        <dbReference type="ARBA" id="ARBA00022490"/>
    </source>
</evidence>
<dbReference type="CDD" id="cd11716">
    <property type="entry name" value="THUMP_ThiI"/>
    <property type="match status" value="1"/>
</dbReference>
<dbReference type="Pfam" id="PF22025">
    <property type="entry name" value="ThiI_fer"/>
    <property type="match status" value="1"/>
</dbReference>
<evidence type="ECO:0000256" key="10">
    <source>
        <dbReference type="ARBA" id="ARBA00050570"/>
    </source>
</evidence>
<dbReference type="GO" id="GO:0140741">
    <property type="term" value="F:tRNA-uracil-4 sulfurtransferase activity"/>
    <property type="evidence" value="ECO:0007669"/>
    <property type="project" value="UniProtKB-EC"/>
</dbReference>
<evidence type="ECO:0000256" key="12">
    <source>
        <dbReference type="ARBA" id="ARBA00058382"/>
    </source>
</evidence>
<sequence length="406" mass="44706">MQYEQIVLRYGDLTMKGRNRNRFEKRMIDQVRRALAGFDGISYFKAYGRLYVKLNGQPYEPVADRLKDLFGITSLSPVISSEADLAKIQAAALELMRAIPVQPATFKVSAKRAWKGYPHTSQEMNHLVGGHVLRGLPGLKVDVRNPEVELRVDIQEEAVYLFHEVIPAAGGFPYGSNGKALLLLSGGIDSPVAGWMALRKGLELEAVHFHSYPFTSEQAKEKVVELAKRLSYFSGEPIKLHLVPFTDIQTRLAQSNNDNLIITLMRRAMLRITEELAARSGAGGIVTGESLGQVASQTLPSMNVIGRSAELPLLKPLIMMDKQEIIDIAMRIGTYDTSILPYEDCCTLFLPKSPTTNPNLKIVEKVESLIPDYEALLAAAADGTEAVMLSPDTATAAQAAGEDSWF</sequence>
<dbReference type="GO" id="GO:0004810">
    <property type="term" value="F:CCA tRNA nucleotidyltransferase activity"/>
    <property type="evidence" value="ECO:0007669"/>
    <property type="project" value="InterPro"/>
</dbReference>
<evidence type="ECO:0000256" key="13">
    <source>
        <dbReference type="ARBA" id="ARBA00061472"/>
    </source>
</evidence>
<comment type="function">
    <text evidence="12 19">Catalyzes the ATP-dependent transfer of a sulfur to tRNA to produce 4-thiouridine in position 8 of tRNAs, which functions as a near-UV photosensor. Also catalyzes the transfer of sulfur to the sulfur carrier protein ThiS, forming ThiS-thiocarboxylate. This is a step in the synthesis of thiazole, in the thiamine biosynthesis pathway. The sulfur is donated as persulfide by IscS.</text>
</comment>
<feature type="binding site" evidence="19">
    <location>
        <position position="288"/>
    </location>
    <ligand>
        <name>ATP</name>
        <dbReference type="ChEBI" id="CHEBI:30616"/>
    </ligand>
</feature>
<dbReference type="Proteomes" id="UP000632125">
    <property type="component" value="Unassembled WGS sequence"/>
</dbReference>
<dbReference type="InterPro" id="IPR014729">
    <property type="entry name" value="Rossmann-like_a/b/a_fold"/>
</dbReference>
<dbReference type="GO" id="GO:0009229">
    <property type="term" value="P:thiamine diphosphate biosynthetic process"/>
    <property type="evidence" value="ECO:0007669"/>
    <property type="project" value="UniProtKB-UniRule"/>
</dbReference>
<feature type="binding site" evidence="19">
    <location>
        <begin position="208"/>
        <end position="209"/>
    </location>
    <ligand>
        <name>ATP</name>
        <dbReference type="ChEBI" id="CHEBI:30616"/>
    </ligand>
</feature>
<evidence type="ECO:0000256" key="4">
    <source>
        <dbReference type="ARBA" id="ARBA00022555"/>
    </source>
</evidence>
<comment type="catalytic activity">
    <reaction evidence="11 19">
        <text>[ThiS sulfur-carrier protein]-C-terminal Gly-Gly-AMP + S-sulfanyl-L-cysteinyl-[cysteine desulfurase] + AH2 = [ThiS sulfur-carrier protein]-C-terminal-Gly-aminoethanethioate + L-cysteinyl-[cysteine desulfurase] + A + AMP + 2 H(+)</text>
        <dbReference type="Rhea" id="RHEA:43340"/>
        <dbReference type="Rhea" id="RHEA-COMP:12157"/>
        <dbReference type="Rhea" id="RHEA-COMP:12158"/>
        <dbReference type="Rhea" id="RHEA-COMP:12910"/>
        <dbReference type="Rhea" id="RHEA-COMP:19908"/>
        <dbReference type="ChEBI" id="CHEBI:13193"/>
        <dbReference type="ChEBI" id="CHEBI:15378"/>
        <dbReference type="ChEBI" id="CHEBI:17499"/>
        <dbReference type="ChEBI" id="CHEBI:29950"/>
        <dbReference type="ChEBI" id="CHEBI:61963"/>
        <dbReference type="ChEBI" id="CHEBI:90618"/>
        <dbReference type="ChEBI" id="CHEBI:232372"/>
        <dbReference type="ChEBI" id="CHEBI:456215"/>
    </reaction>
</comment>